<sequence length="285" mass="30785">MTDPFNALHLPNTPTTPDPTFAATLRARLEQAVLGVEPTTMTTPPTQSTLTPYLAVTDARAAITFYVEALGAVQHGDPIIMEDGKIGHAELTFGNTTIMLAEEFPEIGHKAPTTSHPSYRLEVPDVDTAITRATAQGAKILRPVADTGHGRGGTILDPFGHRWILAETTPPKNPTPTHGELGYHTFQVPDAEAAKTFYGAVLGWHFTPGRVENGWQIEGAGHMAGLWGGQGPTGWKLMYAVQNLETTLETVRTHGGTTGNPENQPYGQSAECTDNQGIEFWLWQP</sequence>
<feature type="domain" description="VOC" evidence="1">
    <location>
        <begin position="180"/>
        <end position="285"/>
    </location>
</feature>
<gene>
    <name evidence="2" type="ORF">NZH93_19335</name>
</gene>
<feature type="domain" description="VOC" evidence="1">
    <location>
        <begin position="46"/>
        <end position="168"/>
    </location>
</feature>
<dbReference type="Pfam" id="PF18029">
    <property type="entry name" value="Glyoxalase_6"/>
    <property type="match status" value="1"/>
</dbReference>
<dbReference type="PROSITE" id="PS51819">
    <property type="entry name" value="VOC"/>
    <property type="match status" value="2"/>
</dbReference>
<dbReference type="Gene3D" id="3.30.720.120">
    <property type="match status" value="1"/>
</dbReference>
<dbReference type="CDD" id="cd07246">
    <property type="entry name" value="VOC_like"/>
    <property type="match status" value="1"/>
</dbReference>
<dbReference type="InterPro" id="IPR029068">
    <property type="entry name" value="Glyas_Bleomycin-R_OHBP_Dase"/>
</dbReference>
<dbReference type="PANTHER" id="PTHR33993">
    <property type="entry name" value="GLYOXALASE-RELATED"/>
    <property type="match status" value="1"/>
</dbReference>
<dbReference type="EMBL" id="JANYMP010000008">
    <property type="protein sequence ID" value="MCS7479021.1"/>
    <property type="molecule type" value="Genomic_DNA"/>
</dbReference>
<dbReference type="Gene3D" id="3.10.180.10">
    <property type="entry name" value="2,3-Dihydroxybiphenyl 1,2-Dioxygenase, domain 1"/>
    <property type="match status" value="1"/>
</dbReference>
<dbReference type="PANTHER" id="PTHR33993:SF14">
    <property type="entry name" value="GB|AAF24581.1"/>
    <property type="match status" value="1"/>
</dbReference>
<accession>A0A9X2VM30</accession>
<reference evidence="2" key="1">
    <citation type="submission" date="2022-08" db="EMBL/GenBank/DDBJ databases">
        <authorList>
            <person name="Tistechok S."/>
            <person name="Samborskyy M."/>
            <person name="Roman I."/>
        </authorList>
    </citation>
    <scope>NUCLEOTIDE SEQUENCE</scope>
    <source>
        <strain evidence="2">DSM 103496</strain>
    </source>
</reference>
<name>A0A9X2VM30_9PSEU</name>
<dbReference type="InterPro" id="IPR037523">
    <property type="entry name" value="VOC_core"/>
</dbReference>
<dbReference type="SUPFAM" id="SSF54593">
    <property type="entry name" value="Glyoxalase/Bleomycin resistance protein/Dihydroxybiphenyl dioxygenase"/>
    <property type="match status" value="2"/>
</dbReference>
<organism evidence="2 3">
    <name type="scientific">Umezawaea endophytica</name>
    <dbReference type="NCBI Taxonomy" id="1654476"/>
    <lineage>
        <taxon>Bacteria</taxon>
        <taxon>Bacillati</taxon>
        <taxon>Actinomycetota</taxon>
        <taxon>Actinomycetes</taxon>
        <taxon>Pseudonocardiales</taxon>
        <taxon>Pseudonocardiaceae</taxon>
        <taxon>Umezawaea</taxon>
    </lineage>
</organism>
<protein>
    <submittedName>
        <fullName evidence="2">VOC family protein</fullName>
    </submittedName>
</protein>
<dbReference type="InterPro" id="IPR041581">
    <property type="entry name" value="Glyoxalase_6"/>
</dbReference>
<evidence type="ECO:0000259" key="1">
    <source>
        <dbReference type="PROSITE" id="PS51819"/>
    </source>
</evidence>
<dbReference type="RefSeq" id="WP_259624508.1">
    <property type="nucleotide sequence ID" value="NZ_JANYMP010000008.1"/>
</dbReference>
<comment type="caution">
    <text evidence="2">The sequence shown here is derived from an EMBL/GenBank/DDBJ whole genome shotgun (WGS) entry which is preliminary data.</text>
</comment>
<evidence type="ECO:0000313" key="3">
    <source>
        <dbReference type="Proteomes" id="UP001141259"/>
    </source>
</evidence>
<dbReference type="InterPro" id="IPR052164">
    <property type="entry name" value="Anthracycline_SecMetBiosynth"/>
</dbReference>
<dbReference type="InterPro" id="IPR004360">
    <property type="entry name" value="Glyas_Fos-R_dOase_dom"/>
</dbReference>
<keyword evidence="3" id="KW-1185">Reference proteome</keyword>
<evidence type="ECO:0000313" key="2">
    <source>
        <dbReference type="EMBL" id="MCS7479021.1"/>
    </source>
</evidence>
<dbReference type="Gene3D" id="3.30.720.110">
    <property type="match status" value="1"/>
</dbReference>
<dbReference type="AlphaFoldDB" id="A0A9X2VM30"/>
<dbReference type="Pfam" id="PF00903">
    <property type="entry name" value="Glyoxalase"/>
    <property type="match status" value="1"/>
</dbReference>
<dbReference type="Proteomes" id="UP001141259">
    <property type="component" value="Unassembled WGS sequence"/>
</dbReference>
<proteinExistence type="predicted"/>